<evidence type="ECO:0000256" key="1">
    <source>
        <dbReference type="ARBA" id="ARBA00006184"/>
    </source>
</evidence>
<dbReference type="Gene3D" id="1.10.8.60">
    <property type="match status" value="1"/>
</dbReference>
<dbReference type="GO" id="GO:0016887">
    <property type="term" value="F:ATP hydrolysis activity"/>
    <property type="evidence" value="ECO:0007669"/>
    <property type="project" value="InterPro"/>
</dbReference>
<evidence type="ECO:0000313" key="4">
    <source>
        <dbReference type="EMBL" id="ELP94485.1"/>
    </source>
</evidence>
<dbReference type="Pfam" id="PF13401">
    <property type="entry name" value="AAA_22"/>
    <property type="match status" value="1"/>
</dbReference>
<feature type="domain" description="AAA+ ATPase" evidence="3">
    <location>
        <begin position="45"/>
        <end position="215"/>
    </location>
</feature>
<dbReference type="KEGG" id="eiv:EIN_048180"/>
<name>A0A0A1UH31_ENTIV</name>
<dbReference type="GO" id="GO:0006270">
    <property type="term" value="P:DNA replication initiation"/>
    <property type="evidence" value="ECO:0007669"/>
    <property type="project" value="TreeGrafter"/>
</dbReference>
<evidence type="ECO:0000256" key="2">
    <source>
        <dbReference type="ARBA" id="ARBA00022705"/>
    </source>
</evidence>
<reference evidence="4 5" key="1">
    <citation type="submission" date="2012-10" db="EMBL/GenBank/DDBJ databases">
        <authorList>
            <person name="Zafar N."/>
            <person name="Inman J."/>
            <person name="Hall N."/>
            <person name="Lorenzi H."/>
            <person name="Caler E."/>
        </authorList>
    </citation>
    <scope>NUCLEOTIDE SEQUENCE [LARGE SCALE GENOMIC DNA]</scope>
    <source>
        <strain evidence="4 5">IP1</strain>
    </source>
</reference>
<dbReference type="InterPro" id="IPR027417">
    <property type="entry name" value="P-loop_NTPase"/>
</dbReference>
<dbReference type="InterPro" id="IPR050311">
    <property type="entry name" value="ORC1/CDC6"/>
</dbReference>
<dbReference type="SMART" id="SM00382">
    <property type="entry name" value="AAA"/>
    <property type="match status" value="1"/>
</dbReference>
<sequence length="385" mass="43389">MNNQTPLDHALLQFDVRSPQNALVGRENEMIELESTIECFTHNNQFGLVLIHGFNGIGKTTVVRQVINSTNIRNTNKVIYINVAVQATSKMLCSALATELYGETDRQSSLKEVLTYLNDTTQMNKIIVFDEVDRLKKRSTEIYNWLKNSLFSYFKAPNCVVIGISNDTEDYARLAGELTQSPHATEFCYTRNSIEELAMVIRERASSAFDEKAILHIAKELVNREGDIRSIFSLCPTAIQLAKNEKSQTVKLIHAIKAVSICNGDNDMKEFFFSMSSYEKALCCAMFFCKKSGGVISVGELFQKFKMLCARIGLKPLPSMLKQFRESLCIFDSRGVIDDGRDSCHEDIVKITPMFDRKVLVSALEKDTKVRKALVELRKAVGVEA</sequence>
<comment type="similarity">
    <text evidence="1">Belongs to the CDC6/cdc18 family.</text>
</comment>
<evidence type="ECO:0000313" key="5">
    <source>
        <dbReference type="Proteomes" id="UP000014680"/>
    </source>
</evidence>
<organism evidence="4 5">
    <name type="scientific">Entamoeba invadens IP1</name>
    <dbReference type="NCBI Taxonomy" id="370355"/>
    <lineage>
        <taxon>Eukaryota</taxon>
        <taxon>Amoebozoa</taxon>
        <taxon>Evosea</taxon>
        <taxon>Archamoebae</taxon>
        <taxon>Mastigamoebida</taxon>
        <taxon>Entamoebidae</taxon>
        <taxon>Entamoeba</taxon>
    </lineage>
</organism>
<dbReference type="Gene3D" id="3.40.50.300">
    <property type="entry name" value="P-loop containing nucleotide triphosphate hydrolases"/>
    <property type="match status" value="1"/>
</dbReference>
<proteinExistence type="inferred from homology"/>
<evidence type="ECO:0000259" key="3">
    <source>
        <dbReference type="SMART" id="SM00382"/>
    </source>
</evidence>
<protein>
    <recommendedName>
        <fullName evidence="3">AAA+ ATPase domain-containing protein</fullName>
    </recommendedName>
</protein>
<dbReference type="InterPro" id="IPR003593">
    <property type="entry name" value="AAA+_ATPase"/>
</dbReference>
<dbReference type="GO" id="GO:0003688">
    <property type="term" value="F:DNA replication origin binding"/>
    <property type="evidence" value="ECO:0007669"/>
    <property type="project" value="TreeGrafter"/>
</dbReference>
<dbReference type="OrthoDB" id="1926878at2759"/>
<dbReference type="GeneID" id="14893398"/>
<dbReference type="Proteomes" id="UP000014680">
    <property type="component" value="Unassembled WGS sequence"/>
</dbReference>
<dbReference type="CDD" id="cd00009">
    <property type="entry name" value="AAA"/>
    <property type="match status" value="1"/>
</dbReference>
<dbReference type="EMBL" id="KB206215">
    <property type="protein sequence ID" value="ELP94485.1"/>
    <property type="molecule type" value="Genomic_DNA"/>
</dbReference>
<dbReference type="PANTHER" id="PTHR10763">
    <property type="entry name" value="CELL DIVISION CONTROL PROTEIN 6-RELATED"/>
    <property type="match status" value="1"/>
</dbReference>
<keyword evidence="2" id="KW-0235">DNA replication</keyword>
<dbReference type="GO" id="GO:0005634">
    <property type="term" value="C:nucleus"/>
    <property type="evidence" value="ECO:0007669"/>
    <property type="project" value="TreeGrafter"/>
</dbReference>
<keyword evidence="5" id="KW-1185">Reference proteome</keyword>
<dbReference type="InterPro" id="IPR049945">
    <property type="entry name" value="AAA_22"/>
</dbReference>
<dbReference type="GO" id="GO:0033314">
    <property type="term" value="P:mitotic DNA replication checkpoint signaling"/>
    <property type="evidence" value="ECO:0007669"/>
    <property type="project" value="TreeGrafter"/>
</dbReference>
<dbReference type="RefSeq" id="XP_004261256.1">
    <property type="nucleotide sequence ID" value="XM_004261208.1"/>
</dbReference>
<dbReference type="VEuPathDB" id="AmoebaDB:EIN_048180"/>
<gene>
    <name evidence="4" type="ORF">EIN_048180</name>
</gene>
<dbReference type="OMA" id="RDSCHED"/>
<accession>A0A0A1UH31</accession>
<dbReference type="SUPFAM" id="SSF52540">
    <property type="entry name" value="P-loop containing nucleoside triphosphate hydrolases"/>
    <property type="match status" value="1"/>
</dbReference>
<dbReference type="AlphaFoldDB" id="A0A0A1UH31"/>
<dbReference type="PANTHER" id="PTHR10763:SF26">
    <property type="entry name" value="CELL DIVISION CONTROL PROTEIN 6 HOMOLOG"/>
    <property type="match status" value="1"/>
</dbReference>